<dbReference type="PRINTS" id="PR00452">
    <property type="entry name" value="SH3DOMAIN"/>
</dbReference>
<dbReference type="InterPro" id="IPR001452">
    <property type="entry name" value="SH3_domain"/>
</dbReference>
<evidence type="ECO:0000259" key="4">
    <source>
        <dbReference type="PROSITE" id="PS50002"/>
    </source>
</evidence>
<dbReference type="EMBL" id="GBRD01000973">
    <property type="protein sequence ID" value="JAG64848.1"/>
    <property type="molecule type" value="Transcribed_RNA"/>
</dbReference>
<feature type="compositionally biased region" description="Pro residues" evidence="3">
    <location>
        <begin position="194"/>
        <end position="219"/>
    </location>
</feature>
<evidence type="ECO:0000256" key="3">
    <source>
        <dbReference type="SAM" id="MobiDB-lite"/>
    </source>
</evidence>
<dbReference type="EMBL" id="GBHO01029667">
    <property type="protein sequence ID" value="JAG13937.1"/>
    <property type="molecule type" value="Transcribed_RNA"/>
</dbReference>
<dbReference type="Gene3D" id="2.30.30.40">
    <property type="entry name" value="SH3 Domains"/>
    <property type="match status" value="2"/>
</dbReference>
<sequence>MSSIDPFGPISEQQTTYGQRKRQPPPRPPPPKTAQQTNSGKNITNISIFGRRKTQKPPATAIVRPLPPSLNVPTGTLIDLNSPPSFYETKKPDLISRSSSSLSSHVESGFEDDFGSLLSSGSTSPWSDQYSVTSSWTTPSSVSSPEPSEVIVPPIELKAPAKSRAPPVPKGSGTRSYCNPTIICVQPTSKSKPSRPPPPKILGPDGSPPMPSIPPPPPPADILDILHRNPQVPQRPSQSAIDQVEEEYCVANYDFESDHPDDLTFKAGDIIRHIQQINDEWMKGELCGRSGMFPISYVDVKAPSAKEGPEKTTKVICTFPFIAETWDDLSLKEGDIIIVTKRIDNNWLYGSCEGKKGQFPVNFVQDISELEYIK</sequence>
<name>A0A0A9WZN7_LYGHE</name>
<dbReference type="PANTHER" id="PTHR14167:SF116">
    <property type="entry name" value="CAP, ISOFORM AC"/>
    <property type="match status" value="1"/>
</dbReference>
<keyword evidence="1 2" id="KW-0728">SH3 domain</keyword>
<evidence type="ECO:0000256" key="2">
    <source>
        <dbReference type="PROSITE-ProRule" id="PRU00192"/>
    </source>
</evidence>
<proteinExistence type="predicted"/>
<dbReference type="EMBL" id="GBRD01000976">
    <property type="protein sequence ID" value="JAG64845.1"/>
    <property type="molecule type" value="Transcribed_RNA"/>
</dbReference>
<accession>A0A0A9WZN7</accession>
<evidence type="ECO:0000313" key="5">
    <source>
        <dbReference type="EMBL" id="JAG13937.1"/>
    </source>
</evidence>
<feature type="compositionally biased region" description="Low complexity" evidence="3">
    <location>
        <begin position="131"/>
        <end position="156"/>
    </location>
</feature>
<feature type="compositionally biased region" description="Low complexity" evidence="3">
    <location>
        <begin position="96"/>
        <end position="107"/>
    </location>
</feature>
<reference evidence="5" key="2">
    <citation type="submission" date="2014-07" db="EMBL/GenBank/DDBJ databases">
        <authorList>
            <person name="Hull J."/>
        </authorList>
    </citation>
    <scope>NUCLEOTIDE SEQUENCE</scope>
</reference>
<dbReference type="InterPro" id="IPR036028">
    <property type="entry name" value="SH3-like_dom_sf"/>
</dbReference>
<reference evidence="7" key="3">
    <citation type="submission" date="2014-09" db="EMBL/GenBank/DDBJ databases">
        <authorList>
            <person name="Magalhaes I.L.F."/>
            <person name="Oliveira U."/>
            <person name="Santos F.R."/>
            <person name="Vidigal T.H.D.A."/>
            <person name="Brescovit A.D."/>
            <person name="Santos A.J."/>
        </authorList>
    </citation>
    <scope>NUCLEOTIDE SEQUENCE</scope>
</reference>
<dbReference type="PANTHER" id="PTHR14167">
    <property type="entry name" value="SH3 DOMAIN-CONTAINING"/>
    <property type="match status" value="1"/>
</dbReference>
<feature type="domain" description="SH3" evidence="4">
    <location>
        <begin position="308"/>
        <end position="369"/>
    </location>
</feature>
<feature type="domain" description="SH3" evidence="4">
    <location>
        <begin position="244"/>
        <end position="303"/>
    </location>
</feature>
<dbReference type="EMBL" id="GBHO01029666">
    <property type="protein sequence ID" value="JAG13938.1"/>
    <property type="molecule type" value="Transcribed_RNA"/>
</dbReference>
<evidence type="ECO:0000313" key="6">
    <source>
        <dbReference type="EMBL" id="JAG13938.1"/>
    </source>
</evidence>
<feature type="compositionally biased region" description="Polar residues" evidence="3">
    <location>
        <begin position="33"/>
        <end position="47"/>
    </location>
</feature>
<reference evidence="5" key="1">
    <citation type="journal article" date="2014" name="PLoS ONE">
        <title>Transcriptome-Based Identification of ABC Transporters in the Western Tarnished Plant Bug Lygus hesperus.</title>
        <authorList>
            <person name="Hull J.J."/>
            <person name="Chaney K."/>
            <person name="Geib S.M."/>
            <person name="Fabrick J.A."/>
            <person name="Brent C.S."/>
            <person name="Walsh D."/>
            <person name="Lavine L.C."/>
        </authorList>
    </citation>
    <scope>NUCLEOTIDE SEQUENCE</scope>
</reference>
<dbReference type="InterPro" id="IPR050384">
    <property type="entry name" value="Endophilin_SH3RF"/>
</dbReference>
<evidence type="ECO:0000313" key="7">
    <source>
        <dbReference type="EMBL" id="JAG64845.1"/>
    </source>
</evidence>
<dbReference type="SMART" id="SM00326">
    <property type="entry name" value="SH3"/>
    <property type="match status" value="2"/>
</dbReference>
<dbReference type="AlphaFoldDB" id="A0A0A9WZN7"/>
<dbReference type="PROSITE" id="PS50002">
    <property type="entry name" value="SH3"/>
    <property type="match status" value="2"/>
</dbReference>
<dbReference type="PRINTS" id="PR00499">
    <property type="entry name" value="P67PHOX"/>
</dbReference>
<organism evidence="5">
    <name type="scientific">Lygus hesperus</name>
    <name type="common">Western plant bug</name>
    <dbReference type="NCBI Taxonomy" id="30085"/>
    <lineage>
        <taxon>Eukaryota</taxon>
        <taxon>Metazoa</taxon>
        <taxon>Ecdysozoa</taxon>
        <taxon>Arthropoda</taxon>
        <taxon>Hexapoda</taxon>
        <taxon>Insecta</taxon>
        <taxon>Pterygota</taxon>
        <taxon>Neoptera</taxon>
        <taxon>Paraneoptera</taxon>
        <taxon>Hemiptera</taxon>
        <taxon>Heteroptera</taxon>
        <taxon>Panheteroptera</taxon>
        <taxon>Cimicomorpha</taxon>
        <taxon>Miridae</taxon>
        <taxon>Mirini</taxon>
        <taxon>Lygus</taxon>
    </lineage>
</organism>
<dbReference type="SUPFAM" id="SSF50044">
    <property type="entry name" value="SH3-domain"/>
    <property type="match status" value="2"/>
</dbReference>
<feature type="region of interest" description="Disordered" evidence="3">
    <location>
        <begin position="1"/>
        <end position="219"/>
    </location>
</feature>
<protein>
    <submittedName>
        <fullName evidence="5">SH3 domain-containing protein 19</fullName>
    </submittedName>
</protein>
<dbReference type="Pfam" id="PF00018">
    <property type="entry name" value="SH3_1"/>
    <property type="match status" value="2"/>
</dbReference>
<feature type="compositionally biased region" description="Low complexity" evidence="3">
    <location>
        <begin position="115"/>
        <end position="124"/>
    </location>
</feature>
<gene>
    <name evidence="5" type="primary">SH3D19_0</name>
    <name evidence="6" type="synonym">SH3D19_2</name>
    <name evidence="5" type="ORF">CM83_42098</name>
    <name evidence="6" type="ORF">CM83_42102</name>
</gene>
<evidence type="ECO:0000256" key="1">
    <source>
        <dbReference type="ARBA" id="ARBA00022443"/>
    </source>
</evidence>
<dbReference type="CDD" id="cd00174">
    <property type="entry name" value="SH3"/>
    <property type="match status" value="1"/>
</dbReference>